<dbReference type="PROSITE" id="PS00236">
    <property type="entry name" value="NEUROTR_ION_CHANNEL"/>
    <property type="match status" value="1"/>
</dbReference>
<dbReference type="Pfam" id="PF02931">
    <property type="entry name" value="Neur_chan_LBD"/>
    <property type="match status" value="1"/>
</dbReference>
<keyword evidence="9" id="KW-1185">Reference proteome</keyword>
<dbReference type="InterPro" id="IPR006029">
    <property type="entry name" value="Neurotrans-gated_channel_TM"/>
</dbReference>
<feature type="transmembrane region" description="Helical" evidence="5">
    <location>
        <begin position="341"/>
        <end position="360"/>
    </location>
</feature>
<evidence type="ECO:0000313" key="9">
    <source>
        <dbReference type="Proteomes" id="UP001190700"/>
    </source>
</evidence>
<dbReference type="InterPro" id="IPR006202">
    <property type="entry name" value="Neur_chan_lig-bd"/>
</dbReference>
<dbReference type="InterPro" id="IPR038050">
    <property type="entry name" value="Neuro_actylchol_rec"/>
</dbReference>
<dbReference type="PANTHER" id="PTHR18945">
    <property type="entry name" value="NEUROTRANSMITTER GATED ION CHANNEL"/>
    <property type="match status" value="1"/>
</dbReference>
<feature type="transmembrane region" description="Helical" evidence="5">
    <location>
        <begin position="391"/>
        <end position="412"/>
    </location>
</feature>
<keyword evidence="2 5" id="KW-0812">Transmembrane</keyword>
<dbReference type="GO" id="GO:0004888">
    <property type="term" value="F:transmembrane signaling receptor activity"/>
    <property type="evidence" value="ECO:0007669"/>
    <property type="project" value="InterPro"/>
</dbReference>
<evidence type="ECO:0000256" key="3">
    <source>
        <dbReference type="ARBA" id="ARBA00022989"/>
    </source>
</evidence>
<comment type="subcellular location">
    <subcellularLocation>
        <location evidence="1">Membrane</location>
        <topology evidence="1">Multi-pass membrane protein</topology>
    </subcellularLocation>
</comment>
<dbReference type="InterPro" id="IPR036734">
    <property type="entry name" value="Neur_chan_lig-bd_sf"/>
</dbReference>
<feature type="transmembrane region" description="Helical" evidence="5">
    <location>
        <begin position="274"/>
        <end position="293"/>
    </location>
</feature>
<feature type="domain" description="Neurotransmitter-gated ion-channel ligand-binding" evidence="6">
    <location>
        <begin position="51"/>
        <end position="200"/>
    </location>
</feature>
<keyword evidence="3 5" id="KW-1133">Transmembrane helix</keyword>
<dbReference type="Proteomes" id="UP001190700">
    <property type="component" value="Unassembled WGS sequence"/>
</dbReference>
<evidence type="ECO:0000259" key="6">
    <source>
        <dbReference type="Pfam" id="PF02931"/>
    </source>
</evidence>
<feature type="transmembrane region" description="Helical" evidence="5">
    <location>
        <begin position="305"/>
        <end position="321"/>
    </location>
</feature>
<dbReference type="Gene3D" id="1.20.58.390">
    <property type="entry name" value="Neurotransmitter-gated ion-channel transmembrane domain"/>
    <property type="match status" value="1"/>
</dbReference>
<dbReference type="InterPro" id="IPR036719">
    <property type="entry name" value="Neuro-gated_channel_TM_sf"/>
</dbReference>
<keyword evidence="4 5" id="KW-0472">Membrane</keyword>
<dbReference type="SUPFAM" id="SSF90112">
    <property type="entry name" value="Neurotransmitter-gated ion-channel transmembrane pore"/>
    <property type="match status" value="1"/>
</dbReference>
<dbReference type="CDD" id="cd18989">
    <property type="entry name" value="LGIC_ECD_cation"/>
    <property type="match status" value="1"/>
</dbReference>
<protein>
    <submittedName>
        <fullName evidence="8">Uncharacterized protein</fullName>
    </submittedName>
</protein>
<dbReference type="Gene3D" id="2.70.170.10">
    <property type="entry name" value="Neurotransmitter-gated ion-channel ligand-binding domain"/>
    <property type="match status" value="1"/>
</dbReference>
<evidence type="ECO:0000313" key="8">
    <source>
        <dbReference type="EMBL" id="KAK3249479.1"/>
    </source>
</evidence>
<evidence type="ECO:0000256" key="5">
    <source>
        <dbReference type="SAM" id="Phobius"/>
    </source>
</evidence>
<evidence type="ECO:0000256" key="2">
    <source>
        <dbReference type="ARBA" id="ARBA00022692"/>
    </source>
</evidence>
<evidence type="ECO:0000256" key="1">
    <source>
        <dbReference type="ARBA" id="ARBA00004141"/>
    </source>
</evidence>
<sequence>MCGLLCTSAGEEICVAPDYGTHCLSGNETWQARLMTDLFGTEDQQRAGTATYSPDVIPIPQYNTDIIYLDLQVYVKNVMELNDAEQTITLLMVMEDTWFDAFLKWDPEEYGGLTNFSTQNAEALWWPVLEIRTSAAPPHEGMGIEHHAFRIYNDGKVQLVEQRLVKSQCNLHVADFPFDKQSCVIELGDYDTNTYEMVLGNFALNPRSYGVVMSAWNVTNISHHNEYECYNYGGIANALTEEASRNLLDAKDGQIYCFSYVAIRIDLERYAEPYITMSIIPVAFVTLLTFISFQLPTGGGERTGLIITALLTVVAVMFITAEKLPDTRETTVLDTFNKVMVLLNLIVMIEAGIVSMLIEYKIEIDIEAMNLKFFYPELWGWRRLIGKCKSICFKSILGVSATGSLLDCLVYLHSGINHSMSRFSFRIFVFPS</sequence>
<dbReference type="InterPro" id="IPR006201">
    <property type="entry name" value="Neur_channel"/>
</dbReference>
<reference evidence="8 9" key="1">
    <citation type="journal article" date="2015" name="Genome Biol. Evol.">
        <title>Comparative Genomics of a Bacterivorous Green Alga Reveals Evolutionary Causalities and Consequences of Phago-Mixotrophic Mode of Nutrition.</title>
        <authorList>
            <person name="Burns J.A."/>
            <person name="Paasch A."/>
            <person name="Narechania A."/>
            <person name="Kim E."/>
        </authorList>
    </citation>
    <scope>NUCLEOTIDE SEQUENCE [LARGE SCALE GENOMIC DNA]</scope>
    <source>
        <strain evidence="8 9">PLY_AMNH</strain>
    </source>
</reference>
<dbReference type="GO" id="GO:0016020">
    <property type="term" value="C:membrane"/>
    <property type="evidence" value="ECO:0007669"/>
    <property type="project" value="UniProtKB-SubCell"/>
</dbReference>
<proteinExistence type="predicted"/>
<dbReference type="SUPFAM" id="SSF63712">
    <property type="entry name" value="Nicotinic receptor ligand binding domain-like"/>
    <property type="match status" value="1"/>
</dbReference>
<evidence type="ECO:0000256" key="4">
    <source>
        <dbReference type="ARBA" id="ARBA00023136"/>
    </source>
</evidence>
<dbReference type="InterPro" id="IPR018000">
    <property type="entry name" value="Neurotransmitter_ion_chnl_CS"/>
</dbReference>
<accession>A0AAE0C7V5</accession>
<dbReference type="AlphaFoldDB" id="A0AAE0C7V5"/>
<gene>
    <name evidence="8" type="ORF">CYMTET_41093</name>
</gene>
<name>A0AAE0C7V5_9CHLO</name>
<dbReference type="EMBL" id="LGRX02027292">
    <property type="protein sequence ID" value="KAK3249479.1"/>
    <property type="molecule type" value="Genomic_DNA"/>
</dbReference>
<dbReference type="Pfam" id="PF02932">
    <property type="entry name" value="Neur_chan_memb"/>
    <property type="match status" value="1"/>
</dbReference>
<organism evidence="8 9">
    <name type="scientific">Cymbomonas tetramitiformis</name>
    <dbReference type="NCBI Taxonomy" id="36881"/>
    <lineage>
        <taxon>Eukaryota</taxon>
        <taxon>Viridiplantae</taxon>
        <taxon>Chlorophyta</taxon>
        <taxon>Pyramimonadophyceae</taxon>
        <taxon>Pyramimonadales</taxon>
        <taxon>Pyramimonadaceae</taxon>
        <taxon>Cymbomonas</taxon>
    </lineage>
</organism>
<feature type="domain" description="Neurotransmitter-gated ion-channel transmembrane" evidence="7">
    <location>
        <begin position="279"/>
        <end position="354"/>
    </location>
</feature>
<evidence type="ECO:0000259" key="7">
    <source>
        <dbReference type="Pfam" id="PF02932"/>
    </source>
</evidence>
<comment type="caution">
    <text evidence="8">The sequence shown here is derived from an EMBL/GenBank/DDBJ whole genome shotgun (WGS) entry which is preliminary data.</text>
</comment>
<dbReference type="GO" id="GO:0005230">
    <property type="term" value="F:extracellular ligand-gated monoatomic ion channel activity"/>
    <property type="evidence" value="ECO:0007669"/>
    <property type="project" value="InterPro"/>
</dbReference>